<proteinExistence type="predicted"/>
<organism evidence="1 2">
    <name type="scientific">Pendulispora brunnea</name>
    <dbReference type="NCBI Taxonomy" id="2905690"/>
    <lineage>
        <taxon>Bacteria</taxon>
        <taxon>Pseudomonadati</taxon>
        <taxon>Myxococcota</taxon>
        <taxon>Myxococcia</taxon>
        <taxon>Myxococcales</taxon>
        <taxon>Sorangiineae</taxon>
        <taxon>Pendulisporaceae</taxon>
        <taxon>Pendulispora</taxon>
    </lineage>
</organism>
<sequence>MTYSPSEGRFIDAEQAVATPAFSSEPRACRLNRWDESGESIEVAKRVLEKGVLAPAIEPCCR</sequence>
<evidence type="ECO:0000313" key="2">
    <source>
        <dbReference type="Proteomes" id="UP001379533"/>
    </source>
</evidence>
<gene>
    <name evidence="1" type="ORF">LZC95_13820</name>
</gene>
<protein>
    <submittedName>
        <fullName evidence="1">Uncharacterized protein</fullName>
    </submittedName>
</protein>
<dbReference type="RefSeq" id="WP_394850997.1">
    <property type="nucleotide sequence ID" value="NZ_CP089982.1"/>
</dbReference>
<dbReference type="EMBL" id="CP089982">
    <property type="protein sequence ID" value="WXB00371.1"/>
    <property type="molecule type" value="Genomic_DNA"/>
</dbReference>
<evidence type="ECO:0000313" key="1">
    <source>
        <dbReference type="EMBL" id="WXB00371.1"/>
    </source>
</evidence>
<dbReference type="Proteomes" id="UP001379533">
    <property type="component" value="Chromosome"/>
</dbReference>
<name>A0ABZ2KTK1_9BACT</name>
<accession>A0ABZ2KTK1</accession>
<keyword evidence="2" id="KW-1185">Reference proteome</keyword>
<reference evidence="1 2" key="1">
    <citation type="submission" date="2021-12" db="EMBL/GenBank/DDBJ databases">
        <title>Discovery of the Pendulisporaceae a myxobacterial family with distinct sporulation behavior and unique specialized metabolism.</title>
        <authorList>
            <person name="Garcia R."/>
            <person name="Popoff A."/>
            <person name="Bader C.D."/>
            <person name="Loehr J."/>
            <person name="Walesch S."/>
            <person name="Walt C."/>
            <person name="Boldt J."/>
            <person name="Bunk B."/>
            <person name="Haeckl F.J.F.P.J."/>
            <person name="Gunesch A.P."/>
            <person name="Birkelbach J."/>
            <person name="Nuebel U."/>
            <person name="Pietschmann T."/>
            <person name="Bach T."/>
            <person name="Mueller R."/>
        </authorList>
    </citation>
    <scope>NUCLEOTIDE SEQUENCE [LARGE SCALE GENOMIC DNA]</scope>
    <source>
        <strain evidence="1 2">MSr12523</strain>
    </source>
</reference>